<evidence type="ECO:0000313" key="1">
    <source>
        <dbReference type="EMBL" id="MBB4036578.1"/>
    </source>
</evidence>
<proteinExistence type="predicted"/>
<accession>A0A840CR10</accession>
<protein>
    <submittedName>
        <fullName evidence="1">Uncharacterized protein</fullName>
    </submittedName>
</protein>
<dbReference type="Proteomes" id="UP000555103">
    <property type="component" value="Unassembled WGS sequence"/>
</dbReference>
<comment type="caution">
    <text evidence="1">The sequence shown here is derived from an EMBL/GenBank/DDBJ whole genome shotgun (WGS) entry which is preliminary data.</text>
</comment>
<keyword evidence="2" id="KW-1185">Reference proteome</keyword>
<dbReference type="AlphaFoldDB" id="A0A840CR10"/>
<sequence length="120" mass="14173">MDKKIKCITFDKDAQDALPEDIKAKMKADREEARLKMEREKDKFYVVLEMLKKAGIKDVDSTKLIVLTGEIEQLLERQRRFCAKSLKDCIEDENILEDEIYEPDMRIMLKTVREAIFLTQ</sequence>
<dbReference type="RefSeq" id="WP_183307478.1">
    <property type="nucleotide sequence ID" value="NZ_JACIEP010000008.1"/>
</dbReference>
<name>A0A840CR10_9BACT</name>
<organism evidence="1 2">
    <name type="scientific">Dysgonomonas hofstadii</name>
    <dbReference type="NCBI Taxonomy" id="637886"/>
    <lineage>
        <taxon>Bacteria</taxon>
        <taxon>Pseudomonadati</taxon>
        <taxon>Bacteroidota</taxon>
        <taxon>Bacteroidia</taxon>
        <taxon>Bacteroidales</taxon>
        <taxon>Dysgonomonadaceae</taxon>
        <taxon>Dysgonomonas</taxon>
    </lineage>
</organism>
<dbReference type="EMBL" id="JACIEP010000008">
    <property type="protein sequence ID" value="MBB4036578.1"/>
    <property type="molecule type" value="Genomic_DNA"/>
</dbReference>
<reference evidence="1 2" key="1">
    <citation type="submission" date="2020-08" db="EMBL/GenBank/DDBJ databases">
        <title>Genomic Encyclopedia of Type Strains, Phase IV (KMG-IV): sequencing the most valuable type-strain genomes for metagenomic binning, comparative biology and taxonomic classification.</title>
        <authorList>
            <person name="Goeker M."/>
        </authorList>
    </citation>
    <scope>NUCLEOTIDE SEQUENCE [LARGE SCALE GENOMIC DNA]</scope>
    <source>
        <strain evidence="1 2">DSM 104969</strain>
    </source>
</reference>
<gene>
    <name evidence="1" type="ORF">GGR21_002484</name>
</gene>
<evidence type="ECO:0000313" key="2">
    <source>
        <dbReference type="Proteomes" id="UP000555103"/>
    </source>
</evidence>